<keyword evidence="8" id="KW-1185">Reference proteome</keyword>
<keyword evidence="3 5" id="KW-0067">ATP-binding</keyword>
<dbReference type="NCBIfam" id="TIGR02050">
    <property type="entry name" value="gshA_cyan_rel"/>
    <property type="match status" value="1"/>
</dbReference>
<comment type="catalytic activity">
    <reaction evidence="4 5">
        <text>L-cysteine + L-glutamate + ATP = gamma-L-glutamyl-L-cysteine + ADP + phosphate + H(+)</text>
        <dbReference type="Rhea" id="RHEA:13285"/>
        <dbReference type="ChEBI" id="CHEBI:15378"/>
        <dbReference type="ChEBI" id="CHEBI:29985"/>
        <dbReference type="ChEBI" id="CHEBI:30616"/>
        <dbReference type="ChEBI" id="CHEBI:35235"/>
        <dbReference type="ChEBI" id="CHEBI:43474"/>
        <dbReference type="ChEBI" id="CHEBI:58173"/>
        <dbReference type="ChEBI" id="CHEBI:456216"/>
        <dbReference type="EC" id="6.3.2.2"/>
    </reaction>
</comment>
<gene>
    <name evidence="7" type="ORF">E1269_03490</name>
</gene>
<dbReference type="Gene3D" id="3.30.590.20">
    <property type="match status" value="1"/>
</dbReference>
<dbReference type="GO" id="GO:0005524">
    <property type="term" value="F:ATP binding"/>
    <property type="evidence" value="ECO:0007669"/>
    <property type="project" value="UniProtKB-KW"/>
</dbReference>
<dbReference type="InterPro" id="IPR014746">
    <property type="entry name" value="Gln_synth/guanido_kin_cat_dom"/>
</dbReference>
<dbReference type="OrthoDB" id="9803842at2"/>
<dbReference type="GO" id="GO:0042398">
    <property type="term" value="P:modified amino acid biosynthetic process"/>
    <property type="evidence" value="ECO:0007669"/>
    <property type="project" value="InterPro"/>
</dbReference>
<name>A0A4R5DTZ8_9ACTN</name>
<dbReference type="PANTHER" id="PTHR36510">
    <property type="entry name" value="GLUTAMATE--CYSTEINE LIGASE 2-RELATED"/>
    <property type="match status" value="1"/>
</dbReference>
<reference evidence="7 8" key="1">
    <citation type="submission" date="2019-03" db="EMBL/GenBank/DDBJ databases">
        <title>Draft genome sequences of novel Actinobacteria.</title>
        <authorList>
            <person name="Sahin N."/>
            <person name="Ay H."/>
            <person name="Saygin H."/>
        </authorList>
    </citation>
    <scope>NUCLEOTIDE SEQUENCE [LARGE SCALE GENOMIC DNA]</scope>
    <source>
        <strain evidence="7 8">5K138</strain>
    </source>
</reference>
<dbReference type="Proteomes" id="UP000294739">
    <property type="component" value="Unassembled WGS sequence"/>
</dbReference>
<evidence type="ECO:0000256" key="2">
    <source>
        <dbReference type="ARBA" id="ARBA00022741"/>
    </source>
</evidence>
<sequence>MVVNQLTNATRYADRPSVGVEEEFLLVDPRTSLVVPKNGAVVAAAHRLGGELDVEVTRMQVETRTPVCTDLRELRGEVLRQRLMAAAAARRAGVQLVAAGVPIADELHQLVTDKPRYRRMADHYGILVRESGLCGCHIHVGVADRENAVQLSNHVRPWLPALLALTANSAVHRGEDTGHCSWRTVLIARWPCSGPPPYFDSARDYDAAVSRLLDAGAVLDETMVSWSIRPSHHLPTLEVRVSDVPATADETIVLAALVRGLVAAATREIRAGREAPRIPDDHLRTAYWLAAHDGMTGRALDVHTARSTTPAELVGTLLDHVRADLEDLGDLRYVARTVERILEKGNGAQWQRRALARRGRSTDVVAVAAQRTLQPLDGSHTSVPMVRHPPTDSSPR</sequence>
<dbReference type="Pfam" id="PF04107">
    <property type="entry name" value="GCS2"/>
    <property type="match status" value="1"/>
</dbReference>
<dbReference type="InterPro" id="IPR006336">
    <property type="entry name" value="GCS2"/>
</dbReference>
<dbReference type="InterPro" id="IPR050141">
    <property type="entry name" value="GCL_type2/YbdK_subfam"/>
</dbReference>
<evidence type="ECO:0000256" key="1">
    <source>
        <dbReference type="ARBA" id="ARBA00022598"/>
    </source>
</evidence>
<evidence type="ECO:0000256" key="5">
    <source>
        <dbReference type="HAMAP-Rule" id="MF_01609"/>
    </source>
</evidence>
<dbReference type="InParanoid" id="A0A4R5DTZ8"/>
<evidence type="ECO:0000313" key="8">
    <source>
        <dbReference type="Proteomes" id="UP000294739"/>
    </source>
</evidence>
<evidence type="ECO:0000256" key="4">
    <source>
        <dbReference type="ARBA" id="ARBA00048819"/>
    </source>
</evidence>
<dbReference type="NCBIfam" id="NF010041">
    <property type="entry name" value="PRK13517.1-1"/>
    <property type="match status" value="1"/>
</dbReference>
<protein>
    <recommendedName>
        <fullName evidence="5">Putative glutamate--cysteine ligase 2</fullName>
        <ecNumber evidence="5">6.3.2.2</ecNumber>
    </recommendedName>
    <alternativeName>
        <fullName evidence="5">Gamma-glutamylcysteine synthetase 2</fullName>
        <shortName evidence="5">GCS 2</shortName>
        <shortName evidence="5">Gamma-GCS 2</shortName>
    </alternativeName>
</protein>
<accession>A0A4R5DTZ8</accession>
<dbReference type="PANTHER" id="PTHR36510:SF1">
    <property type="entry name" value="GLUTAMATE--CYSTEINE LIGASE 2-RELATED"/>
    <property type="match status" value="1"/>
</dbReference>
<keyword evidence="1 5" id="KW-0436">Ligase</keyword>
<dbReference type="EC" id="6.3.2.2" evidence="5"/>
<dbReference type="GO" id="GO:0004357">
    <property type="term" value="F:glutamate-cysteine ligase activity"/>
    <property type="evidence" value="ECO:0007669"/>
    <property type="project" value="UniProtKB-EC"/>
</dbReference>
<dbReference type="AlphaFoldDB" id="A0A4R5DTZ8"/>
<evidence type="ECO:0000256" key="6">
    <source>
        <dbReference type="SAM" id="MobiDB-lite"/>
    </source>
</evidence>
<comment type="similarity">
    <text evidence="5">Belongs to the glutamate--cysteine ligase type 2 family. YbdK subfamily.</text>
</comment>
<keyword evidence="2 5" id="KW-0547">Nucleotide-binding</keyword>
<proteinExistence type="inferred from homology"/>
<dbReference type="InterPro" id="IPR011793">
    <property type="entry name" value="YbdK"/>
</dbReference>
<feature type="region of interest" description="Disordered" evidence="6">
    <location>
        <begin position="375"/>
        <end position="396"/>
    </location>
</feature>
<comment type="caution">
    <text evidence="7">The sequence shown here is derived from an EMBL/GenBank/DDBJ whole genome shotgun (WGS) entry which is preliminary data.</text>
</comment>
<evidence type="ECO:0000256" key="3">
    <source>
        <dbReference type="ARBA" id="ARBA00022840"/>
    </source>
</evidence>
<dbReference type="HAMAP" id="MF_01609">
    <property type="entry name" value="Glu_cys_ligase_2"/>
    <property type="match status" value="1"/>
</dbReference>
<dbReference type="SUPFAM" id="SSF55931">
    <property type="entry name" value="Glutamine synthetase/guanido kinase"/>
    <property type="match status" value="1"/>
</dbReference>
<dbReference type="EMBL" id="SMKZ01000003">
    <property type="protein sequence ID" value="TDE14393.1"/>
    <property type="molecule type" value="Genomic_DNA"/>
</dbReference>
<organism evidence="7 8">
    <name type="scientific">Jiangella asiatica</name>
    <dbReference type="NCBI Taxonomy" id="2530372"/>
    <lineage>
        <taxon>Bacteria</taxon>
        <taxon>Bacillati</taxon>
        <taxon>Actinomycetota</taxon>
        <taxon>Actinomycetes</taxon>
        <taxon>Jiangellales</taxon>
        <taxon>Jiangellaceae</taxon>
        <taxon>Jiangella</taxon>
    </lineage>
</organism>
<evidence type="ECO:0000313" key="7">
    <source>
        <dbReference type="EMBL" id="TDE14393.1"/>
    </source>
</evidence>
<comment type="function">
    <text evidence="5">ATP-dependent carboxylate-amine ligase which exhibits weak glutamate--cysteine ligase activity.</text>
</comment>